<dbReference type="AlphaFoldDB" id="A0A1I6JRY1"/>
<evidence type="ECO:0000313" key="3">
    <source>
        <dbReference type="Proteomes" id="UP000198824"/>
    </source>
</evidence>
<keyword evidence="3" id="KW-1185">Reference proteome</keyword>
<dbReference type="OrthoDB" id="7941325at2"/>
<dbReference type="Pfam" id="PF01370">
    <property type="entry name" value="Epimerase"/>
    <property type="match status" value="1"/>
</dbReference>
<protein>
    <submittedName>
        <fullName evidence="2">dTDP-glucose 4,6-dehydratase</fullName>
    </submittedName>
</protein>
<dbReference type="EMBL" id="FOZG01000001">
    <property type="protein sequence ID" value="SFR81726.1"/>
    <property type="molecule type" value="Genomic_DNA"/>
</dbReference>
<evidence type="ECO:0000313" key="2">
    <source>
        <dbReference type="EMBL" id="SFR81726.1"/>
    </source>
</evidence>
<dbReference type="Proteomes" id="UP000198824">
    <property type="component" value="Unassembled WGS sequence"/>
</dbReference>
<dbReference type="PANTHER" id="PTHR43245">
    <property type="entry name" value="BIFUNCTIONAL POLYMYXIN RESISTANCE PROTEIN ARNA"/>
    <property type="match status" value="1"/>
</dbReference>
<reference evidence="2 3" key="1">
    <citation type="submission" date="2016-10" db="EMBL/GenBank/DDBJ databases">
        <authorList>
            <person name="de Groot N.N."/>
        </authorList>
    </citation>
    <scope>NUCLEOTIDE SEQUENCE [LARGE SCALE GENOMIC DNA]</scope>
    <source>
        <strain evidence="2 3">S5-249</strain>
    </source>
</reference>
<accession>A0A1I6JRY1</accession>
<dbReference type="RefSeq" id="WP_093310895.1">
    <property type="nucleotide sequence ID" value="NZ_FOZG01000001.1"/>
</dbReference>
<dbReference type="InterPro" id="IPR036291">
    <property type="entry name" value="NAD(P)-bd_dom_sf"/>
</dbReference>
<sequence length="334" mass="35397">MSRSLMVIGGSGFFGKSILDAFARGFLAPWAIDRILVVARSASRLSVTHPSLVGAGVELINADVGTAASLPFADYVIHAASTTDAQRYIDDPLGERANILAAIDNYARIARACHADSRIIYTSSGAVYGQQPPELDLLPETFDPGEASGLVAYKRDYAEAKRLAEARIAALGEHGIRTSVARCFAFVGVHLPRDQHFAIGNFLADGLAGRPVRVNARKPVYRSYMHADDLVVWLLTIAAAADLHCPTWNVGSDEAVTMGDAAEAVARRCGVPALVPAWSEPGEDRYVPSIAKAREALGLALAYDLESAIDDVVRRVGSAEPLAAAGASDSGKGR</sequence>
<dbReference type="Gene3D" id="3.40.50.720">
    <property type="entry name" value="NAD(P)-binding Rossmann-like Domain"/>
    <property type="match status" value="1"/>
</dbReference>
<dbReference type="PANTHER" id="PTHR43245:SF23">
    <property type="entry name" value="NAD(P)-BINDING DOMAIN-CONTAINING PROTEIN"/>
    <property type="match status" value="1"/>
</dbReference>
<dbReference type="STRING" id="1166337.SAMN05192580_0751"/>
<gene>
    <name evidence="2" type="ORF">SAMN05192580_0751</name>
</gene>
<evidence type="ECO:0000259" key="1">
    <source>
        <dbReference type="Pfam" id="PF01370"/>
    </source>
</evidence>
<name>A0A1I6JRY1_9SPHN</name>
<dbReference type="InterPro" id="IPR001509">
    <property type="entry name" value="Epimerase_deHydtase"/>
</dbReference>
<dbReference type="SUPFAM" id="SSF51735">
    <property type="entry name" value="NAD(P)-binding Rossmann-fold domains"/>
    <property type="match status" value="1"/>
</dbReference>
<organism evidence="2 3">
    <name type="scientific">Sphingomonas jatrophae</name>
    <dbReference type="NCBI Taxonomy" id="1166337"/>
    <lineage>
        <taxon>Bacteria</taxon>
        <taxon>Pseudomonadati</taxon>
        <taxon>Pseudomonadota</taxon>
        <taxon>Alphaproteobacteria</taxon>
        <taxon>Sphingomonadales</taxon>
        <taxon>Sphingomonadaceae</taxon>
        <taxon>Sphingomonas</taxon>
    </lineage>
</organism>
<feature type="domain" description="NAD-dependent epimerase/dehydratase" evidence="1">
    <location>
        <begin position="6"/>
        <end position="251"/>
    </location>
</feature>
<dbReference type="InterPro" id="IPR050177">
    <property type="entry name" value="Lipid_A_modif_metabolic_enz"/>
</dbReference>
<proteinExistence type="predicted"/>